<dbReference type="Pfam" id="PF13568">
    <property type="entry name" value="OMP_b-brl_2"/>
    <property type="match status" value="1"/>
</dbReference>
<evidence type="ECO:0000313" key="4">
    <source>
        <dbReference type="Proteomes" id="UP000326344"/>
    </source>
</evidence>
<accession>A0A5N1JLS6</accession>
<proteinExistence type="predicted"/>
<comment type="caution">
    <text evidence="3">The sequence shown here is derived from an EMBL/GenBank/DDBJ whole genome shotgun (WGS) entry which is preliminary data.</text>
</comment>
<feature type="domain" description="Outer membrane protein beta-barrel" evidence="2">
    <location>
        <begin position="21"/>
        <end position="188"/>
    </location>
</feature>
<feature type="signal peptide" evidence="1">
    <location>
        <begin position="1"/>
        <end position="20"/>
    </location>
</feature>
<evidence type="ECO:0000313" key="3">
    <source>
        <dbReference type="EMBL" id="KAA9354933.1"/>
    </source>
</evidence>
<dbReference type="Proteomes" id="UP000326344">
    <property type="component" value="Unassembled WGS sequence"/>
</dbReference>
<name>A0A5N1JLS6_9BACT</name>
<keyword evidence="4" id="KW-1185">Reference proteome</keyword>
<organism evidence="3 4">
    <name type="scientific">Larkinella humicola</name>
    <dbReference type="NCBI Taxonomy" id="2607654"/>
    <lineage>
        <taxon>Bacteria</taxon>
        <taxon>Pseudomonadati</taxon>
        <taxon>Bacteroidota</taxon>
        <taxon>Cytophagia</taxon>
        <taxon>Cytophagales</taxon>
        <taxon>Spirosomataceae</taxon>
        <taxon>Larkinella</taxon>
    </lineage>
</organism>
<evidence type="ECO:0000256" key="1">
    <source>
        <dbReference type="SAM" id="SignalP"/>
    </source>
</evidence>
<evidence type="ECO:0000259" key="2">
    <source>
        <dbReference type="Pfam" id="PF13568"/>
    </source>
</evidence>
<dbReference type="InterPro" id="IPR025665">
    <property type="entry name" value="Beta-barrel_OMP_2"/>
</dbReference>
<keyword evidence="1" id="KW-0732">Signal</keyword>
<feature type="chain" id="PRO_5024969559" evidence="1">
    <location>
        <begin position="21"/>
        <end position="217"/>
    </location>
</feature>
<reference evidence="3 4" key="1">
    <citation type="submission" date="2019-09" db="EMBL/GenBank/DDBJ databases">
        <title>Genome Sequence of Larkinella sp MA1.</title>
        <authorList>
            <person name="Srinivasan S."/>
        </authorList>
    </citation>
    <scope>NUCLEOTIDE SEQUENCE [LARGE SCALE GENOMIC DNA]</scope>
    <source>
        <strain evidence="3 4">MA1</strain>
    </source>
</reference>
<protein>
    <submittedName>
        <fullName evidence="3">PorT family protein</fullName>
    </submittedName>
</protein>
<gene>
    <name evidence="3" type="ORF">F0P93_10115</name>
</gene>
<sequence length="217" mass="24090">MKKLFYLSFILAIFSLKLHAQVQIGVRAGTHWSTVHTRNSFADRSLARGFAIAVPVEMVLKNRWSIRAEPSVIQKGWRSGVDYTDAIGVPAGTGKLVLHYEVAELPVLISYRRKVTNRWAYYGLFGPSLGYALGGRLAITANGSEVFRDQVLFRRRLEAAVWGGGGIEMAIGRLTTFLDARLQYGLSQYPSTLASSKPNENTYGFTVSLGCWLPTKK</sequence>
<dbReference type="AlphaFoldDB" id="A0A5N1JLS6"/>
<dbReference type="EMBL" id="VTWS01000002">
    <property type="protein sequence ID" value="KAA9354933.1"/>
    <property type="molecule type" value="Genomic_DNA"/>
</dbReference>
<dbReference type="RefSeq" id="WP_150876233.1">
    <property type="nucleotide sequence ID" value="NZ_VTWS01000002.1"/>
</dbReference>